<comment type="caution">
    <text evidence="1">The sequence shown here is derived from an EMBL/GenBank/DDBJ whole genome shotgun (WGS) entry which is preliminary data.</text>
</comment>
<gene>
    <name evidence="1" type="ORF">F7R25_17170</name>
</gene>
<evidence type="ECO:0000313" key="1">
    <source>
        <dbReference type="EMBL" id="KAB0637020.1"/>
    </source>
</evidence>
<proteinExistence type="predicted"/>
<accession>A0A6L3MW82</accession>
<dbReference type="EMBL" id="VZOK01000023">
    <property type="protein sequence ID" value="KAB0637020.1"/>
    <property type="molecule type" value="Genomic_DNA"/>
</dbReference>
<protein>
    <submittedName>
        <fullName evidence="1">Uncharacterized protein</fullName>
    </submittedName>
</protein>
<evidence type="ECO:0000313" key="2">
    <source>
        <dbReference type="Proteomes" id="UP000473470"/>
    </source>
</evidence>
<reference evidence="1 2" key="1">
    <citation type="submission" date="2019-09" db="EMBL/GenBank/DDBJ databases">
        <title>Draft genome sequences of 48 bacterial type strains from the CCUG.</title>
        <authorList>
            <person name="Tunovic T."/>
            <person name="Pineiro-Iglesias B."/>
            <person name="Unosson C."/>
            <person name="Inganas E."/>
            <person name="Ohlen M."/>
            <person name="Cardew S."/>
            <person name="Jensie-Markopoulos S."/>
            <person name="Salva-Serra F."/>
            <person name="Jaen-Luchoro D."/>
            <person name="Karlsson R."/>
            <person name="Svensson-Stadler L."/>
            <person name="Chun J."/>
            <person name="Moore E."/>
        </authorList>
    </citation>
    <scope>NUCLEOTIDE SEQUENCE [LARGE SCALE GENOMIC DNA]</scope>
    <source>
        <strain evidence="1 2">CCUG 65686</strain>
    </source>
</reference>
<sequence length="67" mass="6811">MTLPFDGSIRCCAMFGGRESGSNENGVSTTGQLSVQTVVVGHDTAQPLVAVGYATQVIGGVVVLSCH</sequence>
<name>A0A6L3MW82_9BURK</name>
<dbReference type="Proteomes" id="UP000473470">
    <property type="component" value="Unassembled WGS sequence"/>
</dbReference>
<dbReference type="AlphaFoldDB" id="A0A6L3MW82"/>
<organism evidence="1 2">
    <name type="scientific">Burkholderia stagnalis</name>
    <dbReference type="NCBI Taxonomy" id="1503054"/>
    <lineage>
        <taxon>Bacteria</taxon>
        <taxon>Pseudomonadati</taxon>
        <taxon>Pseudomonadota</taxon>
        <taxon>Betaproteobacteria</taxon>
        <taxon>Burkholderiales</taxon>
        <taxon>Burkholderiaceae</taxon>
        <taxon>Burkholderia</taxon>
        <taxon>Burkholderia cepacia complex</taxon>
    </lineage>
</organism>